<dbReference type="Gene3D" id="1.25.40.620">
    <property type="match status" value="1"/>
</dbReference>
<dbReference type="CDD" id="cd16383">
    <property type="entry name" value="GUN4"/>
    <property type="match status" value="1"/>
</dbReference>
<sequence>MVKDVFLCHNSKEKAEVEKIREHLLKEGIDAWLDKYDFEPFRRWQDQLEEIIPQVKAVAVFIGSSGVGPWADIEMKEFLVEFAKNHQLRIGLVILPGCPDKLINTVPRFLKGFHWVDFRLQNPDPMEQLIWGITGQKPKTQPISLSQSPQKPSDRRQFLKWVGWGILGLVTSVVGGGIWSQQQDQPVVTNNDPTKTEPSQTATPQTNPTNSIPPTEQQGKPNTLDSDKGIDYTRLRVLLAANNWREADIETYRVMLQVVGKKNSDYLTSDELLNFPCTDLRTIDQLWVNYSYGYFGFSVQKKIYLSVGGKADGNYYQEAWEKFGESVGWTVKVGYSEVKDEPNQFPSENRGHFPFANRKGLLNLFSRIETCKV</sequence>
<gene>
    <name evidence="4" type="ORF">QI031_22230</name>
</gene>
<dbReference type="Pfam" id="PF13676">
    <property type="entry name" value="TIR_2"/>
    <property type="match status" value="1"/>
</dbReference>
<dbReference type="SUPFAM" id="SSF140869">
    <property type="entry name" value="GUN4-like"/>
    <property type="match status" value="1"/>
</dbReference>
<dbReference type="Pfam" id="PF05419">
    <property type="entry name" value="GUN4"/>
    <property type="match status" value="1"/>
</dbReference>
<dbReference type="EMBL" id="CP124543">
    <property type="protein sequence ID" value="WGV24470.1"/>
    <property type="molecule type" value="Genomic_DNA"/>
</dbReference>
<dbReference type="SUPFAM" id="SSF52200">
    <property type="entry name" value="Toll/Interleukin receptor TIR domain"/>
    <property type="match status" value="1"/>
</dbReference>
<dbReference type="Gene3D" id="3.40.50.10140">
    <property type="entry name" value="Toll/interleukin-1 receptor homology (TIR) domain"/>
    <property type="match status" value="1"/>
</dbReference>
<dbReference type="Proteomes" id="UP001223520">
    <property type="component" value="Chromosome"/>
</dbReference>
<evidence type="ECO:0000259" key="2">
    <source>
        <dbReference type="Pfam" id="PF05419"/>
    </source>
</evidence>
<protein>
    <submittedName>
        <fullName evidence="4">GUN4 domain-containing protein</fullName>
    </submittedName>
</protein>
<dbReference type="InterPro" id="IPR035897">
    <property type="entry name" value="Toll_tir_struct_dom_sf"/>
</dbReference>
<accession>A0AAJ6NPZ8</accession>
<feature type="domain" description="GUN4-like" evidence="2">
    <location>
        <begin position="226"/>
        <end position="358"/>
    </location>
</feature>
<keyword evidence="5" id="KW-1185">Reference proteome</keyword>
<dbReference type="InterPro" id="IPR000157">
    <property type="entry name" value="TIR_dom"/>
</dbReference>
<evidence type="ECO:0000256" key="1">
    <source>
        <dbReference type="SAM" id="MobiDB-lite"/>
    </source>
</evidence>
<evidence type="ECO:0000313" key="4">
    <source>
        <dbReference type="EMBL" id="WGV24470.1"/>
    </source>
</evidence>
<reference evidence="4 5" key="1">
    <citation type="journal article" date="2023" name="Limnol Oceanogr Lett">
        <title>Environmental adaptations by the intertidal Antarctic cyanobacterium Halotia branconii CENA392 as revealed using long-read genome sequencing.</title>
        <authorList>
            <person name="Dextro R.B."/>
            <person name="Delbaje E."/>
            <person name="Freitas P.N.N."/>
            <person name="Geraldes V."/>
            <person name="Pinto E."/>
            <person name="Long P.F."/>
            <person name="Fiore M.F."/>
        </authorList>
    </citation>
    <scope>NUCLEOTIDE SEQUENCE [LARGE SCALE GENOMIC DNA]</scope>
    <source>
        <strain evidence="4 5">CENA392</strain>
    </source>
</reference>
<dbReference type="RefSeq" id="WP_281481792.1">
    <property type="nucleotide sequence ID" value="NZ_CP124543.1"/>
</dbReference>
<dbReference type="GO" id="GO:0046906">
    <property type="term" value="F:tetrapyrrole binding"/>
    <property type="evidence" value="ECO:0007669"/>
    <property type="project" value="TreeGrafter"/>
</dbReference>
<dbReference type="PANTHER" id="PTHR34800">
    <property type="entry name" value="TETRAPYRROLE-BINDING PROTEIN, CHLOROPLASTIC"/>
    <property type="match status" value="1"/>
</dbReference>
<dbReference type="GO" id="GO:0007165">
    <property type="term" value="P:signal transduction"/>
    <property type="evidence" value="ECO:0007669"/>
    <property type="project" value="InterPro"/>
</dbReference>
<dbReference type="InterPro" id="IPR037215">
    <property type="entry name" value="GUN4-like_sf"/>
</dbReference>
<feature type="compositionally biased region" description="Polar residues" evidence="1">
    <location>
        <begin position="183"/>
        <end position="224"/>
    </location>
</feature>
<dbReference type="InterPro" id="IPR008629">
    <property type="entry name" value="GUN4-like"/>
</dbReference>
<proteinExistence type="predicted"/>
<evidence type="ECO:0000259" key="3">
    <source>
        <dbReference type="Pfam" id="PF13676"/>
    </source>
</evidence>
<name>A0AAJ6NPZ8_9CYAN</name>
<feature type="region of interest" description="Disordered" evidence="1">
    <location>
        <begin position="183"/>
        <end position="227"/>
    </location>
</feature>
<dbReference type="PANTHER" id="PTHR34800:SF1">
    <property type="entry name" value="TETRAPYRROLE-BINDING PROTEIN, CHLOROPLASTIC"/>
    <property type="match status" value="1"/>
</dbReference>
<feature type="domain" description="TIR" evidence="3">
    <location>
        <begin position="5"/>
        <end position="129"/>
    </location>
</feature>
<dbReference type="Gene3D" id="1.10.10.1770">
    <property type="entry name" value="Gun4-like"/>
    <property type="match status" value="1"/>
</dbReference>
<dbReference type="KEGG" id="hbq:QI031_22230"/>
<organism evidence="4 5">
    <name type="scientific">Halotia branconii CENA392</name>
    <dbReference type="NCBI Taxonomy" id="1539056"/>
    <lineage>
        <taxon>Bacteria</taxon>
        <taxon>Bacillati</taxon>
        <taxon>Cyanobacteriota</taxon>
        <taxon>Cyanophyceae</taxon>
        <taxon>Nostocales</taxon>
        <taxon>Nodulariaceae</taxon>
        <taxon>Halotia</taxon>
    </lineage>
</organism>
<evidence type="ECO:0000313" key="5">
    <source>
        <dbReference type="Proteomes" id="UP001223520"/>
    </source>
</evidence>
<dbReference type="AlphaFoldDB" id="A0AAJ6NPZ8"/>